<dbReference type="OrthoDB" id="431454at2759"/>
<name>A0A8H5CYM5_9AGAR</name>
<dbReference type="PANTHER" id="PTHR10098:SF108">
    <property type="entry name" value="TETRATRICOPEPTIDE REPEAT PROTEIN 28"/>
    <property type="match status" value="1"/>
</dbReference>
<evidence type="ECO:0000313" key="1">
    <source>
        <dbReference type="EMBL" id="KAF5350357.1"/>
    </source>
</evidence>
<comment type="caution">
    <text evidence="1">The sequence shown here is derived from an EMBL/GenBank/DDBJ whole genome shotgun (WGS) entry which is preliminary data.</text>
</comment>
<evidence type="ECO:0008006" key="3">
    <source>
        <dbReference type="Google" id="ProtNLM"/>
    </source>
</evidence>
<organism evidence="1 2">
    <name type="scientific">Collybiopsis confluens</name>
    <dbReference type="NCBI Taxonomy" id="2823264"/>
    <lineage>
        <taxon>Eukaryota</taxon>
        <taxon>Fungi</taxon>
        <taxon>Dikarya</taxon>
        <taxon>Basidiomycota</taxon>
        <taxon>Agaricomycotina</taxon>
        <taxon>Agaricomycetes</taxon>
        <taxon>Agaricomycetidae</taxon>
        <taxon>Agaricales</taxon>
        <taxon>Marasmiineae</taxon>
        <taxon>Omphalotaceae</taxon>
        <taxon>Collybiopsis</taxon>
    </lineage>
</organism>
<dbReference type="InterPro" id="IPR011990">
    <property type="entry name" value="TPR-like_helical_dom_sf"/>
</dbReference>
<keyword evidence="2" id="KW-1185">Reference proteome</keyword>
<sequence>MKLQVPEGKTGLEVLEIYLALSQWPILIALDNFETPWNSTGNQSEVINFIDQLLDHSNLFVILTMRAGSGPGNKHWIKLGGNAGLPRLELNETRHMFLSLVHSQRDDSKQLDWILNELDGMPLAVLIAQLEKLLNLGLKQLGDLWRKHKTEMLKNGTQNETRLTSVNVSIELSLQMAKKHILECNRLLPVLSYLPNGLPGWSQHIEELFQEDDSLTVVMSIKKLLDFALVYQESDTLKFVLPIREYIQREYPAERKHLNGIGAFYVNFVKKSGPKSSNGQNILERHLGNIVKILSDQLTAKINDGYLEACTSVVAYEKFYPITVSLIDIVAKNKELNHGERIEWMLRKVNVKHWIGKNGEAKEEIRKMQVLLEDDTYILPLNLKMRYHLRCFQELAKILYLEDEYSEAKTLLLKTESFFEQTGDRLGQAQCMQSLGDICMMENDYSEARTMLLNANIVFEQIGNQLGQAQCLQSLGDICRMENNYSEARTMLSDAKATFEQFGNQLGSAQCLQSLGVICGMKNNYSEARSFLSGAKVAYEQIGDQLGEAQCQWSLGDIYRMENDTSEARAMLLVHPVTQYLFIITDSDSDRDSGFALAIGSGCNSGFALAIASGCNKKKTFKFVRVRLGLDAAGGCLREAQQVSG</sequence>
<protein>
    <recommendedName>
        <fullName evidence="3">TPR-like protein</fullName>
    </recommendedName>
</protein>
<dbReference type="EMBL" id="JAACJN010000295">
    <property type="protein sequence ID" value="KAF5350357.1"/>
    <property type="molecule type" value="Genomic_DNA"/>
</dbReference>
<evidence type="ECO:0000313" key="2">
    <source>
        <dbReference type="Proteomes" id="UP000518752"/>
    </source>
</evidence>
<dbReference type="AlphaFoldDB" id="A0A8H5CYM5"/>
<proteinExistence type="predicted"/>
<accession>A0A8H5CYM5</accession>
<dbReference type="SUPFAM" id="SSF48452">
    <property type="entry name" value="TPR-like"/>
    <property type="match status" value="1"/>
</dbReference>
<dbReference type="Proteomes" id="UP000518752">
    <property type="component" value="Unassembled WGS sequence"/>
</dbReference>
<reference evidence="1 2" key="1">
    <citation type="journal article" date="2020" name="ISME J.">
        <title>Uncovering the hidden diversity of litter-decomposition mechanisms in mushroom-forming fungi.</title>
        <authorList>
            <person name="Floudas D."/>
            <person name="Bentzer J."/>
            <person name="Ahren D."/>
            <person name="Johansson T."/>
            <person name="Persson P."/>
            <person name="Tunlid A."/>
        </authorList>
    </citation>
    <scope>NUCLEOTIDE SEQUENCE [LARGE SCALE GENOMIC DNA]</scope>
    <source>
        <strain evidence="1 2">CBS 406.79</strain>
    </source>
</reference>
<gene>
    <name evidence="1" type="ORF">D9757_013719</name>
</gene>
<dbReference type="Gene3D" id="1.25.40.10">
    <property type="entry name" value="Tetratricopeptide repeat domain"/>
    <property type="match status" value="2"/>
</dbReference>
<dbReference type="PANTHER" id="PTHR10098">
    <property type="entry name" value="RAPSYN-RELATED"/>
    <property type="match status" value="1"/>
</dbReference>